<dbReference type="GO" id="GO:0005737">
    <property type="term" value="C:cytoplasm"/>
    <property type="evidence" value="ECO:0007669"/>
    <property type="project" value="InterPro"/>
</dbReference>
<keyword evidence="1" id="KW-0479">Metal-binding</keyword>
<dbReference type="PROSITE" id="PS01360">
    <property type="entry name" value="ZF_MYND_1"/>
    <property type="match status" value="1"/>
</dbReference>
<reference evidence="7" key="1">
    <citation type="journal article" date="2023" name="bioRxiv">
        <title>Improved chromosome-level genome assembly for marigold (Tagetes erecta).</title>
        <authorList>
            <person name="Jiang F."/>
            <person name="Yuan L."/>
            <person name="Wang S."/>
            <person name="Wang H."/>
            <person name="Xu D."/>
            <person name="Wang A."/>
            <person name="Fan W."/>
        </authorList>
    </citation>
    <scope>NUCLEOTIDE SEQUENCE</scope>
    <source>
        <strain evidence="7">WSJ</strain>
        <tissue evidence="7">Leaf</tissue>
    </source>
</reference>
<name>A0AAD8KCM6_TARER</name>
<dbReference type="PROSITE" id="PS50865">
    <property type="entry name" value="ZF_MYND_2"/>
    <property type="match status" value="1"/>
</dbReference>
<dbReference type="Gene3D" id="6.10.140.2220">
    <property type="match status" value="1"/>
</dbReference>
<dbReference type="PANTHER" id="PTHR12298">
    <property type="entry name" value="PCDC2 PROGRAMMED CELL DEATH PROTEIN 2 -RELATED"/>
    <property type="match status" value="1"/>
</dbReference>
<dbReference type="PANTHER" id="PTHR12298:SF4">
    <property type="entry name" value="PROGRAMMED CELL DEATH PROTEIN 2"/>
    <property type="match status" value="1"/>
</dbReference>
<evidence type="ECO:0000256" key="5">
    <source>
        <dbReference type="SAM" id="MobiDB-lite"/>
    </source>
</evidence>
<proteinExistence type="predicted"/>
<dbReference type="GO" id="GO:0008270">
    <property type="term" value="F:zinc ion binding"/>
    <property type="evidence" value="ECO:0007669"/>
    <property type="project" value="UniProtKB-KW"/>
</dbReference>
<feature type="region of interest" description="Disordered" evidence="5">
    <location>
        <begin position="24"/>
        <end position="49"/>
    </location>
</feature>
<evidence type="ECO:0000313" key="8">
    <source>
        <dbReference type="Proteomes" id="UP001229421"/>
    </source>
</evidence>
<dbReference type="Pfam" id="PF04194">
    <property type="entry name" value="PDCD2_C"/>
    <property type="match status" value="1"/>
</dbReference>
<dbReference type="Pfam" id="PF01753">
    <property type="entry name" value="zf-MYND"/>
    <property type="match status" value="1"/>
</dbReference>
<evidence type="ECO:0000256" key="3">
    <source>
        <dbReference type="ARBA" id="ARBA00022833"/>
    </source>
</evidence>
<accession>A0AAD8KCM6</accession>
<keyword evidence="8" id="KW-1185">Reference proteome</keyword>
<evidence type="ECO:0000256" key="2">
    <source>
        <dbReference type="ARBA" id="ARBA00022771"/>
    </source>
</evidence>
<feature type="compositionally biased region" description="Acidic residues" evidence="5">
    <location>
        <begin position="25"/>
        <end position="46"/>
    </location>
</feature>
<protein>
    <recommendedName>
        <fullName evidence="6">MYND-type domain-containing protein</fullName>
    </recommendedName>
</protein>
<dbReference type="Proteomes" id="UP001229421">
    <property type="component" value="Unassembled WGS sequence"/>
</dbReference>
<evidence type="ECO:0000259" key="6">
    <source>
        <dbReference type="PROSITE" id="PS50865"/>
    </source>
</evidence>
<keyword evidence="3" id="KW-0862">Zinc</keyword>
<dbReference type="InterPro" id="IPR007320">
    <property type="entry name" value="PDCD2_C"/>
</dbReference>
<dbReference type="EMBL" id="JAUHHV010000006">
    <property type="protein sequence ID" value="KAK1420464.1"/>
    <property type="molecule type" value="Genomic_DNA"/>
</dbReference>
<evidence type="ECO:0000313" key="7">
    <source>
        <dbReference type="EMBL" id="KAK1420464.1"/>
    </source>
</evidence>
<gene>
    <name evidence="7" type="ORF">QVD17_22082</name>
</gene>
<evidence type="ECO:0000256" key="4">
    <source>
        <dbReference type="PROSITE-ProRule" id="PRU00134"/>
    </source>
</evidence>
<sequence length="406" mass="45747">MSKEAIINANDGSLVNFTNTRITSLDDEEFDDEDDDDEDENEDEDQSPVTLGFVEKPKHQWSLLRHLFPSKAGGTPAWLNPINLPSGKSCLCGICGEPLQFLLQAYAPISEEESPLAGKESTFHRTIFVFMCTSMSCLLQDQHEQWKRHPEKGSRSIKVFRCQLPCHNQFYSSEGLKNDGSDKPLGTAAPLCSWCGTWKGDKVCSNCKRARYCSKTHQTIHWSSIHKSQCRTLDLKLQASSSGPTDSSENVPKAASNAIWPEYEIIIEDEPEFDSETSNVNRYGNALRNENEDEGDAKSWAHFTQRIARAPEQVLRYSEHETSEPLWPMLSGRPSKADIPKCSSCGHNRVFEFQILPQLLYYFGVKNDSNSLDWATIVVYTCEASCDGSLAYEEEFAWVQLASQSK</sequence>
<feature type="domain" description="MYND-type" evidence="6">
    <location>
        <begin position="192"/>
        <end position="230"/>
    </location>
</feature>
<dbReference type="InterPro" id="IPR002893">
    <property type="entry name" value="Znf_MYND"/>
</dbReference>
<evidence type="ECO:0000256" key="1">
    <source>
        <dbReference type="ARBA" id="ARBA00022723"/>
    </source>
</evidence>
<comment type="caution">
    <text evidence="7">The sequence shown here is derived from an EMBL/GenBank/DDBJ whole genome shotgun (WGS) entry which is preliminary data.</text>
</comment>
<dbReference type="SUPFAM" id="SSF144232">
    <property type="entry name" value="HIT/MYND zinc finger-like"/>
    <property type="match status" value="1"/>
</dbReference>
<keyword evidence="2 4" id="KW-0863">Zinc-finger</keyword>
<dbReference type="AlphaFoldDB" id="A0AAD8KCM6"/>
<organism evidence="7 8">
    <name type="scientific">Tagetes erecta</name>
    <name type="common">African marigold</name>
    <dbReference type="NCBI Taxonomy" id="13708"/>
    <lineage>
        <taxon>Eukaryota</taxon>
        <taxon>Viridiplantae</taxon>
        <taxon>Streptophyta</taxon>
        <taxon>Embryophyta</taxon>
        <taxon>Tracheophyta</taxon>
        <taxon>Spermatophyta</taxon>
        <taxon>Magnoliopsida</taxon>
        <taxon>eudicotyledons</taxon>
        <taxon>Gunneridae</taxon>
        <taxon>Pentapetalae</taxon>
        <taxon>asterids</taxon>
        <taxon>campanulids</taxon>
        <taxon>Asterales</taxon>
        <taxon>Asteraceae</taxon>
        <taxon>Asteroideae</taxon>
        <taxon>Heliantheae alliance</taxon>
        <taxon>Tageteae</taxon>
        <taxon>Tagetes</taxon>
    </lineage>
</organism>